<sequence length="129" mass="14104">MATLNIAFRERKRVDITEAAKIRSSCYTPFGAFQAIRATATSDLTAFLVILVGNTAKTERPFPASKAALLNHTALFALTTTSKLALATHYCVYTATAGISNYCFPFIRHVLILIELSCGKIVLLDFLIT</sequence>
<reference evidence="1" key="1">
    <citation type="submission" date="2021-01" db="EMBL/GenBank/DDBJ databases">
        <authorList>
            <person name="Corre E."/>
            <person name="Pelletier E."/>
            <person name="Niang G."/>
            <person name="Scheremetjew M."/>
            <person name="Finn R."/>
            <person name="Kale V."/>
            <person name="Holt S."/>
            <person name="Cochrane G."/>
            <person name="Meng A."/>
            <person name="Brown T."/>
            <person name="Cohen L."/>
        </authorList>
    </citation>
    <scope>NUCLEOTIDE SEQUENCE</scope>
    <source>
        <strain evidence="1">MM31A-1</strain>
    </source>
</reference>
<accession>A0A7S3PYY4</accession>
<organism evidence="1">
    <name type="scientific">Chaetoceros debilis</name>
    <dbReference type="NCBI Taxonomy" id="122233"/>
    <lineage>
        <taxon>Eukaryota</taxon>
        <taxon>Sar</taxon>
        <taxon>Stramenopiles</taxon>
        <taxon>Ochrophyta</taxon>
        <taxon>Bacillariophyta</taxon>
        <taxon>Coscinodiscophyceae</taxon>
        <taxon>Chaetocerotophycidae</taxon>
        <taxon>Chaetocerotales</taxon>
        <taxon>Chaetocerotaceae</taxon>
        <taxon>Chaetoceros</taxon>
    </lineage>
</organism>
<gene>
    <name evidence="1" type="ORF">CDEB00056_LOCUS4925</name>
</gene>
<dbReference type="EMBL" id="HBIO01006694">
    <property type="protein sequence ID" value="CAE0460084.1"/>
    <property type="molecule type" value="Transcribed_RNA"/>
</dbReference>
<dbReference type="AlphaFoldDB" id="A0A7S3PYY4"/>
<proteinExistence type="predicted"/>
<evidence type="ECO:0000313" key="1">
    <source>
        <dbReference type="EMBL" id="CAE0460084.1"/>
    </source>
</evidence>
<name>A0A7S3PYY4_9STRA</name>
<protein>
    <submittedName>
        <fullName evidence="1">Uncharacterized protein</fullName>
    </submittedName>
</protein>